<feature type="domain" description="N-acetyltransferase" evidence="3">
    <location>
        <begin position="103"/>
        <end position="232"/>
    </location>
</feature>
<evidence type="ECO:0000313" key="4">
    <source>
        <dbReference type="EMBL" id="MCK9685067.1"/>
    </source>
</evidence>
<protein>
    <submittedName>
        <fullName evidence="4">GNAT family N-acetyltransferase</fullName>
        <ecNumber evidence="4">2.3.1.-</ecNumber>
    </submittedName>
</protein>
<accession>A0A9X2BY57</accession>
<proteinExistence type="predicted"/>
<name>A0A9X2BY57_9BURK</name>
<gene>
    <name evidence="4" type="ORF">LPC04_05015</name>
</gene>
<dbReference type="InterPro" id="IPR000182">
    <property type="entry name" value="GNAT_dom"/>
</dbReference>
<dbReference type="PANTHER" id="PTHR43877">
    <property type="entry name" value="AMINOALKYLPHOSPHONATE N-ACETYLTRANSFERASE-RELATED-RELATED"/>
    <property type="match status" value="1"/>
</dbReference>
<dbReference type="PROSITE" id="PS51186">
    <property type="entry name" value="GNAT"/>
    <property type="match status" value="1"/>
</dbReference>
<evidence type="ECO:0000313" key="5">
    <source>
        <dbReference type="Proteomes" id="UP001139353"/>
    </source>
</evidence>
<dbReference type="Pfam" id="PF08445">
    <property type="entry name" value="FR47"/>
    <property type="match status" value="1"/>
</dbReference>
<dbReference type="InterPro" id="IPR050832">
    <property type="entry name" value="Bact_Acetyltransf"/>
</dbReference>
<sequence length="236" mass="25813">MTSNSSDHPLDNVMWTALTTAQRDWSRGNALARRFRPEFARFAGVPIVSEATLTALAADMAPDEVVALSNVEDFDPGPLFEAIDRKDLVQMVGAAAGDVRAPQRFRPLGPADVPRMTALVQQTEPGPWFERTPELGRFVGFEADGRLVAMVGERMRVPGHTEISAVCCHPDWRGQGLPADLMRLVSQAIVARGETPFLHVLADNASAIALYGKLGLRPRLRTRLTILQRNGRPVPA</sequence>
<dbReference type="InterPro" id="IPR016181">
    <property type="entry name" value="Acyl_CoA_acyltransferase"/>
</dbReference>
<reference evidence="4" key="1">
    <citation type="submission" date="2021-11" db="EMBL/GenBank/DDBJ databases">
        <title>BS-T2-15 a new species belonging to the Comamonadaceae family isolated from the soil of a French oak forest.</title>
        <authorList>
            <person name="Mieszkin S."/>
            <person name="Alain K."/>
        </authorList>
    </citation>
    <scope>NUCLEOTIDE SEQUENCE</scope>
    <source>
        <strain evidence="4">BS-T2-15</strain>
    </source>
</reference>
<dbReference type="Gene3D" id="3.40.630.30">
    <property type="match status" value="1"/>
</dbReference>
<dbReference type="RefSeq" id="WP_275681080.1">
    <property type="nucleotide sequence ID" value="NZ_JAJLJH010000001.1"/>
</dbReference>
<keyword evidence="2 4" id="KW-0012">Acyltransferase</keyword>
<evidence type="ECO:0000256" key="1">
    <source>
        <dbReference type="ARBA" id="ARBA00022679"/>
    </source>
</evidence>
<keyword evidence="1 4" id="KW-0808">Transferase</keyword>
<organism evidence="4 5">
    <name type="scientific">Scleromatobacter humisilvae</name>
    <dbReference type="NCBI Taxonomy" id="2897159"/>
    <lineage>
        <taxon>Bacteria</taxon>
        <taxon>Pseudomonadati</taxon>
        <taxon>Pseudomonadota</taxon>
        <taxon>Betaproteobacteria</taxon>
        <taxon>Burkholderiales</taxon>
        <taxon>Sphaerotilaceae</taxon>
        <taxon>Scleromatobacter</taxon>
    </lineage>
</organism>
<dbReference type="EMBL" id="JAJLJH010000001">
    <property type="protein sequence ID" value="MCK9685067.1"/>
    <property type="molecule type" value="Genomic_DNA"/>
</dbReference>
<evidence type="ECO:0000259" key="3">
    <source>
        <dbReference type="PROSITE" id="PS51186"/>
    </source>
</evidence>
<evidence type="ECO:0000256" key="2">
    <source>
        <dbReference type="ARBA" id="ARBA00023315"/>
    </source>
</evidence>
<dbReference type="InterPro" id="IPR013653">
    <property type="entry name" value="GCN5-like_dom"/>
</dbReference>
<dbReference type="GO" id="GO:0016747">
    <property type="term" value="F:acyltransferase activity, transferring groups other than amino-acyl groups"/>
    <property type="evidence" value="ECO:0007669"/>
    <property type="project" value="InterPro"/>
</dbReference>
<dbReference type="AlphaFoldDB" id="A0A9X2BY57"/>
<keyword evidence="5" id="KW-1185">Reference proteome</keyword>
<dbReference type="Proteomes" id="UP001139353">
    <property type="component" value="Unassembled WGS sequence"/>
</dbReference>
<comment type="caution">
    <text evidence="4">The sequence shown here is derived from an EMBL/GenBank/DDBJ whole genome shotgun (WGS) entry which is preliminary data.</text>
</comment>
<dbReference type="SUPFAM" id="SSF55729">
    <property type="entry name" value="Acyl-CoA N-acyltransferases (Nat)"/>
    <property type="match status" value="1"/>
</dbReference>
<dbReference type="EC" id="2.3.1.-" evidence="4"/>
<dbReference type="CDD" id="cd04301">
    <property type="entry name" value="NAT_SF"/>
    <property type="match status" value="1"/>
</dbReference>